<dbReference type="AlphaFoldDB" id="A0A564TPT7"/>
<dbReference type="SMART" id="SM00345">
    <property type="entry name" value="HTH_GNTR"/>
    <property type="match status" value="1"/>
</dbReference>
<reference evidence="5 6" key="1">
    <citation type="submission" date="2019-07" db="EMBL/GenBank/DDBJ databases">
        <authorList>
            <person name="Hibberd C M."/>
            <person name="Gehrig L. J."/>
            <person name="Chang H.-W."/>
            <person name="Venkatesh S."/>
        </authorList>
    </citation>
    <scope>NUCLEOTIDE SEQUENCE [LARGE SCALE GENOMIC DNA]</scope>
    <source>
        <strain evidence="5">Ruminococcus_torques_SSTS_Bg7063</strain>
    </source>
</reference>
<feature type="domain" description="HTH gntR-type" evidence="4">
    <location>
        <begin position="24"/>
        <end position="91"/>
    </location>
</feature>
<evidence type="ECO:0000256" key="2">
    <source>
        <dbReference type="ARBA" id="ARBA00023125"/>
    </source>
</evidence>
<organism evidence="5 6">
    <name type="scientific">[Ruminococcus] torques</name>
    <dbReference type="NCBI Taxonomy" id="33039"/>
    <lineage>
        <taxon>Bacteria</taxon>
        <taxon>Bacillati</taxon>
        <taxon>Bacillota</taxon>
        <taxon>Clostridia</taxon>
        <taxon>Lachnospirales</taxon>
        <taxon>Lachnospiraceae</taxon>
        <taxon>Mediterraneibacter</taxon>
    </lineage>
</organism>
<evidence type="ECO:0000313" key="6">
    <source>
        <dbReference type="Proteomes" id="UP000363661"/>
    </source>
</evidence>
<dbReference type="InterPro" id="IPR000524">
    <property type="entry name" value="Tscrpt_reg_HTH_GntR"/>
</dbReference>
<dbReference type="InterPro" id="IPR036390">
    <property type="entry name" value="WH_DNA-bd_sf"/>
</dbReference>
<dbReference type="RefSeq" id="WP_117568372.1">
    <property type="nucleotide sequence ID" value="NZ_CABHNA010000054.1"/>
</dbReference>
<keyword evidence="3" id="KW-0804">Transcription</keyword>
<dbReference type="PANTHER" id="PTHR43537:SF24">
    <property type="entry name" value="GLUCONATE OPERON TRANSCRIPTIONAL REPRESSOR"/>
    <property type="match status" value="1"/>
</dbReference>
<evidence type="ECO:0000256" key="3">
    <source>
        <dbReference type="ARBA" id="ARBA00023163"/>
    </source>
</evidence>
<dbReference type="Proteomes" id="UP000363661">
    <property type="component" value="Unassembled WGS sequence"/>
</dbReference>
<dbReference type="PANTHER" id="PTHR43537">
    <property type="entry name" value="TRANSCRIPTIONAL REGULATOR, GNTR FAMILY"/>
    <property type="match status" value="1"/>
</dbReference>
<name>A0A564TPT7_9FIRM</name>
<keyword evidence="6" id="KW-1185">Reference proteome</keyword>
<dbReference type="Pfam" id="PF00392">
    <property type="entry name" value="GntR"/>
    <property type="match status" value="1"/>
</dbReference>
<evidence type="ECO:0000256" key="1">
    <source>
        <dbReference type="ARBA" id="ARBA00023015"/>
    </source>
</evidence>
<dbReference type="GO" id="GO:0003700">
    <property type="term" value="F:DNA-binding transcription factor activity"/>
    <property type="evidence" value="ECO:0007669"/>
    <property type="project" value="InterPro"/>
</dbReference>
<dbReference type="EMBL" id="CABHNA010000054">
    <property type="protein sequence ID" value="VUX09238.1"/>
    <property type="molecule type" value="Genomic_DNA"/>
</dbReference>
<accession>A0A564TPT7</accession>
<dbReference type="PROSITE" id="PS50949">
    <property type="entry name" value="HTH_GNTR"/>
    <property type="match status" value="1"/>
</dbReference>
<sequence length="244" mass="29127">MEEFSMSENAKDLIQQEIDRNPFLVLSKLVYQQIYREIINGNLLPQHRIVESKIAKELNVSRSPVKMALAEMTEKGILEKVKGKELRVKKISYEECLWIYEARMMLEPEAAYLAAKRIQEKELEVLKKLVFRFEKIDQTHDHLEYKNADKMFHETIVKASRNRYLMDMYKSIECPLAMYRNQLNQLAYEECFQQHGMEKGSEYHRAIYRMLEQRYPMMAKDEMKNDVQRMYGTMSRLRGCDIKG</sequence>
<dbReference type="InterPro" id="IPR011711">
    <property type="entry name" value="GntR_C"/>
</dbReference>
<evidence type="ECO:0000259" key="4">
    <source>
        <dbReference type="PROSITE" id="PS50949"/>
    </source>
</evidence>
<dbReference type="GO" id="GO:0003677">
    <property type="term" value="F:DNA binding"/>
    <property type="evidence" value="ECO:0007669"/>
    <property type="project" value="UniProtKB-KW"/>
</dbReference>
<protein>
    <submittedName>
        <fullName evidence="5">HTH-type transcriptional repressor CsiR</fullName>
    </submittedName>
</protein>
<gene>
    <name evidence="5" type="primary">csiR_1</name>
    <name evidence="5" type="ORF">RTSSTS7063_01529</name>
</gene>
<dbReference type="InterPro" id="IPR036388">
    <property type="entry name" value="WH-like_DNA-bd_sf"/>
</dbReference>
<dbReference type="Pfam" id="PF07729">
    <property type="entry name" value="FCD"/>
    <property type="match status" value="1"/>
</dbReference>
<evidence type="ECO:0000313" key="5">
    <source>
        <dbReference type="EMBL" id="VUX09238.1"/>
    </source>
</evidence>
<dbReference type="Gene3D" id="1.10.10.10">
    <property type="entry name" value="Winged helix-like DNA-binding domain superfamily/Winged helix DNA-binding domain"/>
    <property type="match status" value="1"/>
</dbReference>
<dbReference type="SMART" id="SM00895">
    <property type="entry name" value="FCD"/>
    <property type="match status" value="1"/>
</dbReference>
<dbReference type="SUPFAM" id="SSF46785">
    <property type="entry name" value="Winged helix' DNA-binding domain"/>
    <property type="match status" value="1"/>
</dbReference>
<dbReference type="Gene3D" id="1.20.120.530">
    <property type="entry name" value="GntR ligand-binding domain-like"/>
    <property type="match status" value="1"/>
</dbReference>
<proteinExistence type="predicted"/>
<keyword evidence="1" id="KW-0805">Transcription regulation</keyword>
<dbReference type="SUPFAM" id="SSF48008">
    <property type="entry name" value="GntR ligand-binding domain-like"/>
    <property type="match status" value="1"/>
</dbReference>
<dbReference type="InterPro" id="IPR008920">
    <property type="entry name" value="TF_FadR/GntR_C"/>
</dbReference>
<keyword evidence="2" id="KW-0238">DNA-binding</keyword>